<protein>
    <submittedName>
        <fullName evidence="1">Uncharacterized protein</fullName>
    </submittedName>
</protein>
<proteinExistence type="predicted"/>
<accession>A0A645F9X7</accession>
<organism evidence="1">
    <name type="scientific">bioreactor metagenome</name>
    <dbReference type="NCBI Taxonomy" id="1076179"/>
    <lineage>
        <taxon>unclassified sequences</taxon>
        <taxon>metagenomes</taxon>
        <taxon>ecological metagenomes</taxon>
    </lineage>
</organism>
<dbReference type="AlphaFoldDB" id="A0A645F9X7"/>
<comment type="caution">
    <text evidence="1">The sequence shown here is derived from an EMBL/GenBank/DDBJ whole genome shotgun (WGS) entry which is preliminary data.</text>
</comment>
<reference evidence="1" key="1">
    <citation type="submission" date="2019-08" db="EMBL/GenBank/DDBJ databases">
        <authorList>
            <person name="Kucharzyk K."/>
            <person name="Murdoch R.W."/>
            <person name="Higgins S."/>
            <person name="Loffler F."/>
        </authorList>
    </citation>
    <scope>NUCLEOTIDE SEQUENCE</scope>
</reference>
<name>A0A645F9X7_9ZZZZ</name>
<evidence type="ECO:0000313" key="1">
    <source>
        <dbReference type="EMBL" id="MPN10119.1"/>
    </source>
</evidence>
<dbReference type="EMBL" id="VSSQ01056262">
    <property type="protein sequence ID" value="MPN10119.1"/>
    <property type="molecule type" value="Genomic_DNA"/>
</dbReference>
<sequence length="121" mass="12650">MSQVCGDIRVEFLDLAHADGIHHLAALRFGRRQKIAQGNPSLSKSNIILLLSDKQPPGGRPFSGVLRVCAEGFVGARIHEFGKAGHAANLDEPCAIGIGIDAFRRGREGLVGCGHGAGDGA</sequence>
<gene>
    <name evidence="1" type="ORF">SDC9_157412</name>
</gene>